<dbReference type="InterPro" id="IPR011250">
    <property type="entry name" value="OMP/PagP_B-barrel"/>
</dbReference>
<proteinExistence type="predicted"/>
<keyword evidence="3" id="KW-1185">Reference proteome</keyword>
<feature type="chain" id="PRO_5011554582" evidence="1">
    <location>
        <begin position="23"/>
        <end position="221"/>
    </location>
</feature>
<dbReference type="PANTHER" id="PTHR36920:SF1">
    <property type="entry name" value="OUTER MEMBRANE PROTEIN W"/>
    <property type="match status" value="1"/>
</dbReference>
<dbReference type="EMBL" id="FOHK01000011">
    <property type="protein sequence ID" value="SET69314.1"/>
    <property type="molecule type" value="Genomic_DNA"/>
</dbReference>
<dbReference type="PANTHER" id="PTHR36920">
    <property type="match status" value="1"/>
</dbReference>
<dbReference type="GO" id="GO:0019867">
    <property type="term" value="C:outer membrane"/>
    <property type="evidence" value="ECO:0007669"/>
    <property type="project" value="InterPro"/>
</dbReference>
<feature type="signal peptide" evidence="1">
    <location>
        <begin position="1"/>
        <end position="22"/>
    </location>
</feature>
<sequence length="221" mass="24494">MKSLFTVTLASIVLLSSFASDATRFRGGNQVVKIGAIASVPTETESVLYIGSSETLNNVELEQGISGFASWQYFFNYQWAIETTVGGPIKHDVNLFGTANEAAFANFSYMPVYVDLVYYMDTRSRFKPYIGGGMNYSFVTGEDLNTFNTALYSNFEADMGFGYNAQLGMDVFITRNLMLNASVKYMYTKLDVGFDVTLTGRAVGDFDMHPVVGQLSLGYRF</sequence>
<evidence type="ECO:0000313" key="2">
    <source>
        <dbReference type="EMBL" id="SET69314.1"/>
    </source>
</evidence>
<evidence type="ECO:0000256" key="1">
    <source>
        <dbReference type="SAM" id="SignalP"/>
    </source>
</evidence>
<evidence type="ECO:0000313" key="3">
    <source>
        <dbReference type="Proteomes" id="UP000199308"/>
    </source>
</evidence>
<protein>
    <submittedName>
        <fullName evidence="2">Outer membrane protein</fullName>
    </submittedName>
</protein>
<gene>
    <name evidence="2" type="ORF">SAMN05660429_02436</name>
</gene>
<organism evidence="2 3">
    <name type="scientific">Thalassotalea agarivorans</name>
    <name type="common">Thalassomonas agarivorans</name>
    <dbReference type="NCBI Taxonomy" id="349064"/>
    <lineage>
        <taxon>Bacteria</taxon>
        <taxon>Pseudomonadati</taxon>
        <taxon>Pseudomonadota</taxon>
        <taxon>Gammaproteobacteria</taxon>
        <taxon>Alteromonadales</taxon>
        <taxon>Colwelliaceae</taxon>
        <taxon>Thalassotalea</taxon>
    </lineage>
</organism>
<dbReference type="OrthoDB" id="9807574at2"/>
<name>A0A1I0GG80_THASX</name>
<dbReference type="Pfam" id="PF03922">
    <property type="entry name" value="OmpW"/>
    <property type="match status" value="1"/>
</dbReference>
<dbReference type="Gene3D" id="2.40.160.20">
    <property type="match status" value="1"/>
</dbReference>
<dbReference type="InterPro" id="IPR005618">
    <property type="entry name" value="OMPW"/>
</dbReference>
<dbReference type="GO" id="GO:0055085">
    <property type="term" value="P:transmembrane transport"/>
    <property type="evidence" value="ECO:0007669"/>
    <property type="project" value="TreeGrafter"/>
</dbReference>
<dbReference type="RefSeq" id="WP_093330842.1">
    <property type="nucleotide sequence ID" value="NZ_AP027363.1"/>
</dbReference>
<keyword evidence="1" id="KW-0732">Signal</keyword>
<dbReference type="Proteomes" id="UP000199308">
    <property type="component" value="Unassembled WGS sequence"/>
</dbReference>
<reference evidence="2 3" key="1">
    <citation type="submission" date="2016-10" db="EMBL/GenBank/DDBJ databases">
        <authorList>
            <person name="de Groot N.N."/>
        </authorList>
    </citation>
    <scope>NUCLEOTIDE SEQUENCE [LARGE SCALE GENOMIC DNA]</scope>
    <source>
        <strain evidence="2 3">DSM 19706</strain>
    </source>
</reference>
<dbReference type="AlphaFoldDB" id="A0A1I0GG80"/>
<accession>A0A1I0GG80</accession>
<dbReference type="SUPFAM" id="SSF56925">
    <property type="entry name" value="OMPA-like"/>
    <property type="match status" value="1"/>
</dbReference>
<dbReference type="STRING" id="349064.SAMN05660429_02436"/>